<reference evidence="1 2" key="1">
    <citation type="submission" date="2006-02" db="EMBL/GenBank/DDBJ databases">
        <authorList>
            <person name="Amann R."/>
            <person name="Ferriera S."/>
            <person name="Johnson J."/>
            <person name="Kravitz S."/>
            <person name="Halpern A."/>
            <person name="Remington K."/>
            <person name="Beeson K."/>
            <person name="Tran B."/>
            <person name="Rogers Y.-H."/>
            <person name="Friedman R."/>
            <person name="Venter J.C."/>
        </authorList>
    </citation>
    <scope>NUCLEOTIDE SEQUENCE [LARGE SCALE GENOMIC DNA]</scope>
    <source>
        <strain evidence="1 2">DSM 3645</strain>
    </source>
</reference>
<dbReference type="EMBL" id="AANZ01000013">
    <property type="protein sequence ID" value="EAQ79650.1"/>
    <property type="molecule type" value="Genomic_DNA"/>
</dbReference>
<accession>A3ZUR4</accession>
<evidence type="ECO:0000313" key="2">
    <source>
        <dbReference type="Proteomes" id="UP000004358"/>
    </source>
</evidence>
<dbReference type="AlphaFoldDB" id="A3ZUR4"/>
<comment type="caution">
    <text evidence="1">The sequence shown here is derived from an EMBL/GenBank/DDBJ whole genome shotgun (WGS) entry which is preliminary data.</text>
</comment>
<protein>
    <submittedName>
        <fullName evidence="1">Uncharacterized protein</fullName>
    </submittedName>
</protein>
<sequence length="80" mass="8965">MGVLVAGSACGFFPSPFESESIDTTATEKKTAPIMQKPMAIDRAHWRRKPFLPQQPLDSPVLRAEQERFCNKAVNANFKE</sequence>
<evidence type="ECO:0000313" key="1">
    <source>
        <dbReference type="EMBL" id="EAQ79650.1"/>
    </source>
</evidence>
<gene>
    <name evidence="1" type="ORF">DSM3645_24115</name>
</gene>
<name>A3ZUR4_9BACT</name>
<organism evidence="1 2">
    <name type="scientific">Blastopirellula marina DSM 3645</name>
    <dbReference type="NCBI Taxonomy" id="314230"/>
    <lineage>
        <taxon>Bacteria</taxon>
        <taxon>Pseudomonadati</taxon>
        <taxon>Planctomycetota</taxon>
        <taxon>Planctomycetia</taxon>
        <taxon>Pirellulales</taxon>
        <taxon>Pirellulaceae</taxon>
        <taxon>Blastopirellula</taxon>
    </lineage>
</organism>
<dbReference type="HOGENOM" id="CLU_2582690_0_0_0"/>
<dbReference type="Proteomes" id="UP000004358">
    <property type="component" value="Unassembled WGS sequence"/>
</dbReference>
<proteinExistence type="predicted"/>